<keyword evidence="2" id="KW-0812">Transmembrane</keyword>
<keyword evidence="4" id="KW-1185">Reference proteome</keyword>
<feature type="transmembrane region" description="Helical" evidence="2">
    <location>
        <begin position="393"/>
        <end position="415"/>
    </location>
</feature>
<dbReference type="Proteomes" id="UP000014541">
    <property type="component" value="Unassembled WGS sequence"/>
</dbReference>
<proteinExistence type="predicted"/>
<keyword evidence="2" id="KW-0472">Membrane</keyword>
<dbReference type="HOGENOM" id="CLU_602591_0_0_12"/>
<dbReference type="STRING" id="1125699.HMPREF9194_00374"/>
<feature type="region of interest" description="Disordered" evidence="1">
    <location>
        <begin position="113"/>
        <end position="144"/>
    </location>
</feature>
<dbReference type="EMBL" id="ATFF01000002">
    <property type="protein sequence ID" value="EPF32376.1"/>
    <property type="molecule type" value="Genomic_DNA"/>
</dbReference>
<sequence>MEKSIRGTRAKRNNRLLNLLNSAPLLAGLCAACIFPLPAQSVQNESLRFVLRDSSASPNASDTSNVSNGSIPKGGVQKGEDCVFELALPGIPPSAVSVRFAALPSGTEFRGSEKRELFASGDNRQGGSAGRESGTDSGRGSAGAQRGTLFEYTVRFRETGAFSLLPARVSFGGKTVTVPFERVDVYENPYLLVPEFFFVVDGQARAGEPLTIRLTGRFFEKVESIDWEVPERGLFEKIGEKTNLPSTAENFTADTEIAQFVYTPFFEGKEKLPAVSVKARAYDGQPYTIAVADFELTVLPKKNMSAKRARQSSAALSAVNSSGTSAPAASAVSVSAASASSSEEKNKEREALARRVADLRKKERTAIFVWPVRTERKHLEREASLQNPDEPSLVWTFLCAGILVVSLIVLYALFVRRHKIGGRFVFFAVFCLALQIACVFVLIKNVPESARGAVITRSAPLRTIPEPDAKGTISLTAGMRLKVLRASGAWYLVSVSGGHSGWILKDECIIIE</sequence>
<organism evidence="3 4">
    <name type="scientific">Treponema maltophilum ATCC 51939</name>
    <dbReference type="NCBI Taxonomy" id="1125699"/>
    <lineage>
        <taxon>Bacteria</taxon>
        <taxon>Pseudomonadati</taxon>
        <taxon>Spirochaetota</taxon>
        <taxon>Spirochaetia</taxon>
        <taxon>Spirochaetales</taxon>
        <taxon>Treponemataceae</taxon>
        <taxon>Treponema</taxon>
    </lineage>
</organism>
<evidence type="ECO:0000256" key="1">
    <source>
        <dbReference type="SAM" id="MobiDB-lite"/>
    </source>
</evidence>
<name>S3K5X0_TREMA</name>
<reference evidence="3 4" key="1">
    <citation type="submission" date="2013-04" db="EMBL/GenBank/DDBJ databases">
        <title>The Genome Sequence of Treponema maltophilum ATCC 51939.</title>
        <authorList>
            <consortium name="The Broad Institute Genomics Platform"/>
            <person name="Earl A."/>
            <person name="Ward D."/>
            <person name="Feldgarden M."/>
            <person name="Gevers D."/>
            <person name="Leonetti C."/>
            <person name="Blanton J.M."/>
            <person name="Dewhirst F.E."/>
            <person name="Izard J."/>
            <person name="Walker B."/>
            <person name="Young S."/>
            <person name="Zeng Q."/>
            <person name="Gargeya S."/>
            <person name="Fitzgerald M."/>
            <person name="Haas B."/>
            <person name="Abouelleil A."/>
            <person name="Allen A.W."/>
            <person name="Alvarado L."/>
            <person name="Arachchi H.M."/>
            <person name="Berlin A.M."/>
            <person name="Chapman S.B."/>
            <person name="Gainer-Dewar J."/>
            <person name="Goldberg J."/>
            <person name="Griggs A."/>
            <person name="Gujja S."/>
            <person name="Hansen M."/>
            <person name="Howarth C."/>
            <person name="Imamovic A."/>
            <person name="Ireland A."/>
            <person name="Larimer J."/>
            <person name="McCowan C."/>
            <person name="Murphy C."/>
            <person name="Pearson M."/>
            <person name="Poon T.W."/>
            <person name="Priest M."/>
            <person name="Roberts A."/>
            <person name="Saif S."/>
            <person name="Shea T."/>
            <person name="Sisk P."/>
            <person name="Sykes S."/>
            <person name="Wortman J."/>
            <person name="Nusbaum C."/>
            <person name="Birren B."/>
        </authorList>
    </citation>
    <scope>NUCLEOTIDE SEQUENCE [LARGE SCALE GENOMIC DNA]</scope>
    <source>
        <strain evidence="3 4">ATCC 51939</strain>
    </source>
</reference>
<gene>
    <name evidence="3" type="ORF">HMPREF9194_00374</name>
</gene>
<dbReference type="RefSeq" id="WP_016524673.1">
    <property type="nucleotide sequence ID" value="NZ_KE332518.1"/>
</dbReference>
<evidence type="ECO:0000256" key="2">
    <source>
        <dbReference type="SAM" id="Phobius"/>
    </source>
</evidence>
<evidence type="ECO:0000313" key="3">
    <source>
        <dbReference type="EMBL" id="EPF32376.1"/>
    </source>
</evidence>
<comment type="caution">
    <text evidence="3">The sequence shown here is derived from an EMBL/GenBank/DDBJ whole genome shotgun (WGS) entry which is preliminary data.</text>
</comment>
<feature type="transmembrane region" description="Helical" evidence="2">
    <location>
        <begin position="424"/>
        <end position="443"/>
    </location>
</feature>
<dbReference type="eggNOG" id="ENOG502ZZQ4">
    <property type="taxonomic scope" value="Bacteria"/>
</dbReference>
<evidence type="ECO:0008006" key="5">
    <source>
        <dbReference type="Google" id="ProtNLM"/>
    </source>
</evidence>
<protein>
    <recommendedName>
        <fullName evidence="5">SH3b domain-containing protein</fullName>
    </recommendedName>
</protein>
<dbReference type="PATRIC" id="fig|1125699.3.peg.375"/>
<dbReference type="OrthoDB" id="355081at2"/>
<accession>S3K5X0</accession>
<evidence type="ECO:0000313" key="4">
    <source>
        <dbReference type="Proteomes" id="UP000014541"/>
    </source>
</evidence>
<dbReference type="Gene3D" id="2.30.30.40">
    <property type="entry name" value="SH3 Domains"/>
    <property type="match status" value="1"/>
</dbReference>
<dbReference type="AlphaFoldDB" id="S3K5X0"/>
<keyword evidence="2" id="KW-1133">Transmembrane helix</keyword>